<feature type="domain" description="LysM" evidence="2">
    <location>
        <begin position="35"/>
        <end position="81"/>
    </location>
</feature>
<gene>
    <name evidence="4" type="ORF">BBN53_20610</name>
    <name evidence="5" type="ORF">ERS370011_02430</name>
</gene>
<feature type="domain" description="FecR protein" evidence="3">
    <location>
        <begin position="120"/>
        <end position="220"/>
    </location>
</feature>
<name>A0A0J6C578_9BORD</name>
<accession>A0A0M7FKM2</accession>
<keyword evidence="1" id="KW-0732">Signal</keyword>
<accession>A0A0J6C578</accession>
<dbReference type="Proteomes" id="UP000092950">
    <property type="component" value="Chromosome"/>
</dbReference>
<dbReference type="RefSeq" id="WP_043207337.1">
    <property type="nucleotide sequence ID" value="NZ_CAJGUP010000099.1"/>
</dbReference>
<evidence type="ECO:0000259" key="3">
    <source>
        <dbReference type="Pfam" id="PF04773"/>
    </source>
</evidence>
<evidence type="ECO:0000313" key="4">
    <source>
        <dbReference type="EMBL" id="ANY18079.1"/>
    </source>
</evidence>
<feature type="chain" id="PRO_5005268386" evidence="1">
    <location>
        <begin position="24"/>
        <end position="367"/>
    </location>
</feature>
<dbReference type="Proteomes" id="UP000053096">
    <property type="component" value="Unassembled WGS sequence"/>
</dbReference>
<protein>
    <submittedName>
        <fullName evidence="5">FecR protein</fullName>
    </submittedName>
    <submittedName>
        <fullName evidence="4">Peptidoglycan-binding protein</fullName>
    </submittedName>
</protein>
<dbReference type="CDD" id="cd00118">
    <property type="entry name" value="LysM"/>
    <property type="match status" value="1"/>
</dbReference>
<reference evidence="4 7" key="2">
    <citation type="submission" date="2016-07" db="EMBL/GenBank/DDBJ databases">
        <title>Complete genome sequences of Bordetella pseudohinzii.</title>
        <authorList>
            <person name="Spilker T."/>
            <person name="Darrah R."/>
            <person name="LiPuma J.J."/>
        </authorList>
    </citation>
    <scope>NUCLEOTIDE SEQUENCE [LARGE SCALE GENOMIC DNA]</scope>
    <source>
        <strain evidence="4 7">HI4681</strain>
    </source>
</reference>
<evidence type="ECO:0000313" key="6">
    <source>
        <dbReference type="Proteomes" id="UP000053096"/>
    </source>
</evidence>
<sequence>MNRSIRYASLALSIALAAGAVQAQPAGTLNEDFIYRVRPGDTLIGLATTYTGKESNWPALQQLNKIADTLALPVAMELRIPLAMIPEVPGAAQIVSVAGSASVNGQQASPGSPLPEGGVLSTGAGGFVTVRLSDNSEITLPPNSTVQLQRLRRFERVPITDTVVSVEEGSMESRVAPEGAGVGRFEIRAPVAVTGVRGTRFRVEARRDGASQAVLEGNVRVQAHARGQAPAQVTTVRQGQGARVSGDGSLLGVQPLLAAPVLETPQRNGGSWTSRIAPVPGAQAYNVQVSRDAQGMHVVSAQRFTAPDIRFTAPGPGTYYVNVSAVDQTGLAGYETRQPFEGALALLSSDGQAVANGTGGLITLQDY</sequence>
<dbReference type="Pfam" id="PF04773">
    <property type="entry name" value="FecR"/>
    <property type="match status" value="1"/>
</dbReference>
<feature type="signal peptide" evidence="1">
    <location>
        <begin position="1"/>
        <end position="23"/>
    </location>
</feature>
<dbReference type="KEGG" id="bpdz:BBN53_20610"/>
<proteinExistence type="predicted"/>
<reference evidence="5 6" key="1">
    <citation type="submission" date="2015-09" db="EMBL/GenBank/DDBJ databases">
        <authorList>
            <person name="Jackson K.R."/>
            <person name="Lunt B.L."/>
            <person name="Fisher J.N.B."/>
            <person name="Gardner A.V."/>
            <person name="Bailey M.E."/>
            <person name="Deus L.M."/>
            <person name="Earl A.S."/>
            <person name="Gibby P.D."/>
            <person name="Hartmann K.A."/>
            <person name="Liu J.E."/>
            <person name="Manci A.M."/>
            <person name="Nielsen D.A."/>
            <person name="Solomon M.B."/>
            <person name="Breakwell D.P."/>
            <person name="Burnett S.H."/>
            <person name="Grose J.H."/>
        </authorList>
    </citation>
    <scope>NUCLEOTIDE SEQUENCE [LARGE SCALE GENOMIC DNA]</scope>
    <source>
        <strain evidence="5 6">2789STDY5608636</strain>
    </source>
</reference>
<dbReference type="Pfam" id="PF01476">
    <property type="entry name" value="LysM"/>
    <property type="match status" value="1"/>
</dbReference>
<dbReference type="AlphaFoldDB" id="A0A0J6C578"/>
<dbReference type="EMBL" id="CYTV01000005">
    <property type="protein sequence ID" value="CUI82486.1"/>
    <property type="molecule type" value="Genomic_DNA"/>
</dbReference>
<dbReference type="Gene3D" id="2.60.120.1440">
    <property type="match status" value="1"/>
</dbReference>
<dbReference type="PANTHER" id="PTHR38731:SF3">
    <property type="entry name" value="BLL6125 PROTEIN"/>
    <property type="match status" value="1"/>
</dbReference>
<keyword evidence="7" id="KW-1185">Reference proteome</keyword>
<organism evidence="5 6">
    <name type="scientific">Bordetella pseudohinzii</name>
    <dbReference type="NCBI Taxonomy" id="1331258"/>
    <lineage>
        <taxon>Bacteria</taxon>
        <taxon>Pseudomonadati</taxon>
        <taxon>Pseudomonadota</taxon>
        <taxon>Betaproteobacteria</taxon>
        <taxon>Burkholderiales</taxon>
        <taxon>Alcaligenaceae</taxon>
        <taxon>Bordetella</taxon>
    </lineage>
</organism>
<dbReference type="PANTHER" id="PTHR38731">
    <property type="entry name" value="LIPL45-RELATED LIPOPROTEIN-RELATED"/>
    <property type="match status" value="1"/>
</dbReference>
<dbReference type="InterPro" id="IPR006860">
    <property type="entry name" value="FecR"/>
</dbReference>
<dbReference type="Gene3D" id="3.10.350.10">
    <property type="entry name" value="LysM domain"/>
    <property type="match status" value="1"/>
</dbReference>
<dbReference type="EMBL" id="CP016440">
    <property type="protein sequence ID" value="ANY18079.1"/>
    <property type="molecule type" value="Genomic_DNA"/>
</dbReference>
<evidence type="ECO:0000256" key="1">
    <source>
        <dbReference type="SAM" id="SignalP"/>
    </source>
</evidence>
<evidence type="ECO:0000313" key="7">
    <source>
        <dbReference type="Proteomes" id="UP000092950"/>
    </source>
</evidence>
<dbReference type="InterPro" id="IPR018392">
    <property type="entry name" value="LysM"/>
</dbReference>
<evidence type="ECO:0000259" key="2">
    <source>
        <dbReference type="Pfam" id="PF01476"/>
    </source>
</evidence>
<evidence type="ECO:0000313" key="5">
    <source>
        <dbReference type="EMBL" id="CUI82486.1"/>
    </source>
</evidence>
<dbReference type="InterPro" id="IPR016930">
    <property type="entry name" value="UCP029644"/>
</dbReference>
<dbReference type="InterPro" id="IPR036779">
    <property type="entry name" value="LysM_dom_sf"/>
</dbReference>
<dbReference type="OrthoDB" id="9813091at2"/>
<dbReference type="PIRSF" id="PIRSF029644">
    <property type="entry name" value="UCP029644"/>
    <property type="match status" value="1"/>
</dbReference>